<dbReference type="EMBL" id="KM982401">
    <property type="protein sequence ID" value="AKI78926.1"/>
    <property type="molecule type" value="Genomic_DNA"/>
</dbReference>
<dbReference type="Proteomes" id="UP000241474">
    <property type="component" value="Segment"/>
</dbReference>
<organism evidence="3 4">
    <name type="scientific">Acanthamoeba polyphaga mimivirus</name>
    <name type="common">APMV</name>
    <dbReference type="NCBI Taxonomy" id="212035"/>
    <lineage>
        <taxon>Viruses</taxon>
        <taxon>Varidnaviria</taxon>
        <taxon>Bamfordvirae</taxon>
        <taxon>Nucleocytoviricota</taxon>
        <taxon>Megaviricetes</taxon>
        <taxon>Imitervirales</taxon>
        <taxon>Mimiviridae</taxon>
        <taxon>Megamimivirinae</taxon>
        <taxon>Mimivirus</taxon>
        <taxon>Mimivirus bradfordmassiliense</taxon>
    </lineage>
</organism>
<feature type="compositionally biased region" description="Polar residues" evidence="1">
    <location>
        <begin position="202"/>
        <end position="217"/>
    </location>
</feature>
<sequence>MDNICELFDEILPLIIEYLSDHDKVKFMTTCSRLYYFIDKVYYENIYDYNKIYHLEFTERFKRIRFCAINESIPSVITDLTLDREFTGSLENCKFPRLTYIKLSQSQYDTNKNYIPSNIEIDIPNPFKNFYLTEFDMSKLFDDSYYVFSGTYRGSSSWYSTKTILRSRNFSSYYWNLDIVNYDRLESPEPESQENFRPIFPTESNNNKPVNKSQPQIKKSRSQKKFDKFYYQKKIVSNNNKRPKNFMKYRR</sequence>
<evidence type="ECO:0000259" key="2">
    <source>
        <dbReference type="SMART" id="SM00256"/>
    </source>
</evidence>
<evidence type="ECO:0000256" key="1">
    <source>
        <dbReference type="SAM" id="MobiDB-lite"/>
    </source>
</evidence>
<feature type="region of interest" description="Disordered" evidence="1">
    <location>
        <begin position="188"/>
        <end position="228"/>
    </location>
</feature>
<organismHost>
    <name type="scientific">Acanthamoeba polyphaga</name>
    <name type="common">Amoeba</name>
    <dbReference type="NCBI Taxonomy" id="5757"/>
</organismHost>
<dbReference type="Pfam" id="PF00646">
    <property type="entry name" value="F-box"/>
    <property type="match status" value="1"/>
</dbReference>
<dbReference type="InterPro" id="IPR001810">
    <property type="entry name" value="F-box_dom"/>
</dbReference>
<feature type="domain" description="F-box" evidence="2">
    <location>
        <begin position="7"/>
        <end position="47"/>
    </location>
</feature>
<proteinExistence type="predicted"/>
<protein>
    <recommendedName>
        <fullName evidence="2">F-box domain-containing protein</fullName>
    </recommendedName>
</protein>
<reference evidence="3 4" key="1">
    <citation type="submission" date="2014-10" db="EMBL/GenBank/DDBJ databases">
        <title>Pan-genome analysis of Brazilian lineage A amoebal mimiviruses.</title>
        <authorList>
            <person name="Assis F.L."/>
            <person name="Abrahao J.S."/>
            <person name="Kroon E.G."/>
            <person name="Dornas F.P."/>
            <person name="Andrade K.R."/>
            <person name="Borato P.V.M."/>
            <person name="Pilotto M.R."/>
            <person name="Benamar S."/>
            <person name="LaScola B."/>
            <person name="Colson P."/>
        </authorList>
    </citation>
    <scope>NUCLEOTIDE SEQUENCE [LARGE SCALE GENOMIC DNA]</scope>
    <source>
        <strain evidence="3 4">Oyster</strain>
    </source>
</reference>
<evidence type="ECO:0000313" key="3">
    <source>
        <dbReference type="EMBL" id="AKI78926.1"/>
    </source>
</evidence>
<name>A0A0G2Y732_MIMIV</name>
<dbReference type="SMART" id="SM00256">
    <property type="entry name" value="FBOX"/>
    <property type="match status" value="1"/>
</dbReference>
<accession>A0A0G2Y732</accession>
<dbReference type="CDD" id="cd09917">
    <property type="entry name" value="F-box_SF"/>
    <property type="match status" value="1"/>
</dbReference>
<evidence type="ECO:0000313" key="4">
    <source>
        <dbReference type="Proteomes" id="UP000241474"/>
    </source>
</evidence>